<feature type="chain" id="PRO_5024368389" evidence="1">
    <location>
        <begin position="28"/>
        <end position="209"/>
    </location>
</feature>
<evidence type="ECO:0000313" key="2">
    <source>
        <dbReference type="EMBL" id="TMR23858.1"/>
    </source>
</evidence>
<proteinExistence type="predicted"/>
<evidence type="ECO:0000313" key="3">
    <source>
        <dbReference type="Proteomes" id="UP000309128"/>
    </source>
</evidence>
<organism evidence="2 3">
    <name type="scientific">Nonomuraea turkmeniaca</name>
    <dbReference type="NCBI Taxonomy" id="103838"/>
    <lineage>
        <taxon>Bacteria</taxon>
        <taxon>Bacillati</taxon>
        <taxon>Actinomycetota</taxon>
        <taxon>Actinomycetes</taxon>
        <taxon>Streptosporangiales</taxon>
        <taxon>Streptosporangiaceae</taxon>
        <taxon>Nonomuraea</taxon>
    </lineage>
</organism>
<dbReference type="Proteomes" id="UP000309128">
    <property type="component" value="Unassembled WGS sequence"/>
</dbReference>
<evidence type="ECO:0000256" key="1">
    <source>
        <dbReference type="SAM" id="SignalP"/>
    </source>
</evidence>
<comment type="caution">
    <text evidence="2">The sequence shown here is derived from an EMBL/GenBank/DDBJ whole genome shotgun (WGS) entry which is preliminary data.</text>
</comment>
<name>A0A5S4FT45_9ACTN</name>
<protein>
    <submittedName>
        <fullName evidence="2">Uncharacterized protein</fullName>
    </submittedName>
</protein>
<sequence>MPSRPTVTALVLALAAAPLAVPGPAHAATSISCHASGDVSFKPGVQAFTQRHEVAYFGERRSCVDHSDLGIKSAALFVGLDDVDLSCLAHDVGHGSGMAIIRWNTGYAELVSEADVTVEETTGNTATVTGIVRRGPFEGRRLTGRFQTGLLGEKGECAHIAKAAKEKEAHDTKDEGRDAWDHHSAADKMYGLDEYGVRGAGFKGDFTVG</sequence>
<accession>A0A5S4FT45</accession>
<dbReference type="PROSITE" id="PS51257">
    <property type="entry name" value="PROKAR_LIPOPROTEIN"/>
    <property type="match status" value="1"/>
</dbReference>
<gene>
    <name evidence="2" type="ORF">ETD86_06810</name>
</gene>
<dbReference type="AlphaFoldDB" id="A0A5S4FT45"/>
<keyword evidence="1" id="KW-0732">Signal</keyword>
<feature type="signal peptide" evidence="1">
    <location>
        <begin position="1"/>
        <end position="27"/>
    </location>
</feature>
<dbReference type="OrthoDB" id="9844832at2"/>
<keyword evidence="3" id="KW-1185">Reference proteome</keyword>
<reference evidence="2 3" key="1">
    <citation type="submission" date="2019-05" db="EMBL/GenBank/DDBJ databases">
        <title>Draft genome sequence of Nonomuraea turkmeniaca DSM 43926.</title>
        <authorList>
            <person name="Saricaoglu S."/>
            <person name="Isik K."/>
        </authorList>
    </citation>
    <scope>NUCLEOTIDE SEQUENCE [LARGE SCALE GENOMIC DNA]</scope>
    <source>
        <strain evidence="2 3">DSM 43926</strain>
    </source>
</reference>
<dbReference type="RefSeq" id="WP_138665239.1">
    <property type="nucleotide sequence ID" value="NZ_VCKY01000015.1"/>
</dbReference>
<dbReference type="EMBL" id="VCKY01000015">
    <property type="protein sequence ID" value="TMR23858.1"/>
    <property type="molecule type" value="Genomic_DNA"/>
</dbReference>